<proteinExistence type="predicted"/>
<sequence length="1133" mass="129715">MLKILLVFFFLAISSFSNDLFTKEEKSWIKNNPNIKIAMINNFRPFSYVENGKHKGFSVDLLNKISEISGLTFDVKNAKWSKTLSSFKEQEVDMISDISFTKERESYSLFTNAYYEIPIYIFGLKNDKSYIDNTSLKGKKVGVTKNIFYKDELAKHGVVIIEFSSSEDKAKALVTGQIDYFLSSYSTGTKAIKSQSLVDVKAIDEYINIKKEDLRFAVNKNKPLLKSILNKSLKQIENKYFSFLANKWILGNENIDNIVKLFSMEERNFINNTKNNPVKIGSIDTYIPFSFSYNGEKIGFTQELIEIIAKKSGLTFEKVGGTWPQVYGKFENNEIDIISELSYREERLPFTLYTKPYYEIPIGVFARDDFGTYSGLKSLKGKKVGIVKGSYLIGALKDEKDFEIVQFDTNNDKFYGLRDGIVDVVLSRTMSVYRLENLMIKGIKVVGIFSNDNIKNEDLRFGIRVEQKILASIIKKTLASIPYSKITQLKQKWILENYGKKEEIDSQNTLVFTKDEKAFIKKHPEITYSEVNWKPLSIIENNTMNGIMGDYLKLVSKKTGIKFKYIPASSWSEVLNMFKDKKIDLVPGIGTSPQEVKLGLVSNTYSKYPMAIVTGENIKYIQNLNELDSKTIAVPKYYTSYNYLVEKHPKIKIIETENIPEALLKVEAKEADAFIGHIATSLYYLSELHLKNLKISGVADFNFEHKYLIQNEYPLLLSIINKTFDAITQEEKKTIHSKWIQPQIIKESTNYELIYKIIGGFTLILIVALYFLSILKKQKKEFETIFETSKDGIAIIDLKTKFKKYNDAYLKMLNYSDDELKTKLLDEIVIVEQKELLNNMLKNVLKDGYVKNLETVYVDKNENRVNVNMTASLLPDKKRVLIVTKDVTSLKLLENHMKLASMGEMIGNIAHQWRQPLSVITSSASGLRIKSEYEEKISLDDVKNFSDTILNQANYLSETIDDFKNFIKGTNEFSEIDILSVVKKSLSLTKPSISDNFIKIVTNIDDNLSINGNKSELEQVLINIMNNAKDALIQNVNNGDRLIFITTKKIDENSLELRICDNGGGISKDIIQRIFEPYFTTKHKSIGTGLGLSIVDKIIRERHEQTVKVHNESFKHEGKDYIGACFSIVFTKK</sequence>
<evidence type="ECO:0000256" key="1">
    <source>
        <dbReference type="ARBA" id="ARBA00000085"/>
    </source>
</evidence>
<feature type="transmembrane region" description="Helical" evidence="5">
    <location>
        <begin position="753"/>
        <end position="772"/>
    </location>
</feature>
<dbReference type="Gene3D" id="3.30.450.20">
    <property type="entry name" value="PAS domain"/>
    <property type="match status" value="1"/>
</dbReference>
<dbReference type="Proteomes" id="UP000308901">
    <property type="component" value="Unassembled WGS sequence"/>
</dbReference>
<dbReference type="PANTHER" id="PTHR35936">
    <property type="entry name" value="MEMBRANE-BOUND LYTIC MUREIN TRANSGLYCOSYLASE F"/>
    <property type="match status" value="1"/>
</dbReference>
<dbReference type="CDD" id="cd00082">
    <property type="entry name" value="HisKA"/>
    <property type="match status" value="1"/>
</dbReference>
<dbReference type="PANTHER" id="PTHR35936:SF17">
    <property type="entry name" value="ARGININE-BINDING EXTRACELLULAR PROTEIN ARTP"/>
    <property type="match status" value="1"/>
</dbReference>
<dbReference type="AlphaFoldDB" id="A0A5R8Y4Z2"/>
<evidence type="ECO:0000259" key="7">
    <source>
        <dbReference type="PROSITE" id="PS50109"/>
    </source>
</evidence>
<evidence type="ECO:0000313" key="9">
    <source>
        <dbReference type="EMBL" id="TLP40733.1"/>
    </source>
</evidence>
<keyword evidence="5" id="KW-1133">Transmembrane helix</keyword>
<keyword evidence="3" id="KW-0597">Phosphoprotein</keyword>
<dbReference type="Pfam" id="PF02518">
    <property type="entry name" value="HATPase_c"/>
    <property type="match status" value="1"/>
</dbReference>
<evidence type="ECO:0000256" key="2">
    <source>
        <dbReference type="ARBA" id="ARBA00012438"/>
    </source>
</evidence>
<gene>
    <name evidence="9" type="ORF">FDK22_01585</name>
</gene>
<dbReference type="SMART" id="SM00387">
    <property type="entry name" value="HATPase_c"/>
    <property type="match status" value="1"/>
</dbReference>
<evidence type="ECO:0000256" key="4">
    <source>
        <dbReference type="ARBA" id="ARBA00022729"/>
    </source>
</evidence>
<dbReference type="InterPro" id="IPR004358">
    <property type="entry name" value="Sig_transdc_His_kin-like_C"/>
</dbReference>
<evidence type="ECO:0000256" key="6">
    <source>
        <dbReference type="SAM" id="SignalP"/>
    </source>
</evidence>
<dbReference type="SUPFAM" id="SSF47384">
    <property type="entry name" value="Homodimeric domain of signal transducing histidine kinase"/>
    <property type="match status" value="1"/>
</dbReference>
<evidence type="ECO:0000259" key="8">
    <source>
        <dbReference type="PROSITE" id="PS50112"/>
    </source>
</evidence>
<evidence type="ECO:0000256" key="5">
    <source>
        <dbReference type="SAM" id="Phobius"/>
    </source>
</evidence>
<dbReference type="InterPro" id="IPR001638">
    <property type="entry name" value="Solute-binding_3/MltF_N"/>
</dbReference>
<dbReference type="GO" id="GO:0000155">
    <property type="term" value="F:phosphorelay sensor kinase activity"/>
    <property type="evidence" value="ECO:0007669"/>
    <property type="project" value="InterPro"/>
</dbReference>
<dbReference type="PRINTS" id="PR00344">
    <property type="entry name" value="BCTRLSENSOR"/>
</dbReference>
<dbReference type="Pfam" id="PF00497">
    <property type="entry name" value="SBP_bac_3"/>
    <property type="match status" value="3"/>
</dbReference>
<dbReference type="SUPFAM" id="SSF55874">
    <property type="entry name" value="ATPase domain of HSP90 chaperone/DNA topoisomerase II/histidine kinase"/>
    <property type="match status" value="1"/>
</dbReference>
<dbReference type="CDD" id="cd01007">
    <property type="entry name" value="PBP2_BvgS_HisK_like"/>
    <property type="match status" value="3"/>
</dbReference>
<keyword evidence="5" id="KW-0812">Transmembrane</keyword>
<reference evidence="9 10" key="1">
    <citation type="submission" date="2019-05" db="EMBL/GenBank/DDBJ databases">
        <title>Arcobacter sp. nov., isolated from sea sediment.</title>
        <authorList>
            <person name="Kim W."/>
        </authorList>
    </citation>
    <scope>NUCLEOTIDE SEQUENCE [LARGE SCALE GENOMIC DNA]</scope>
    <source>
        <strain evidence="9 10">CAU 1517</strain>
    </source>
</reference>
<feature type="signal peptide" evidence="6">
    <location>
        <begin position="1"/>
        <end position="19"/>
    </location>
</feature>
<dbReference type="InterPro" id="IPR000014">
    <property type="entry name" value="PAS"/>
</dbReference>
<dbReference type="InterPro" id="IPR036097">
    <property type="entry name" value="HisK_dim/P_sf"/>
</dbReference>
<keyword evidence="10" id="KW-1185">Reference proteome</keyword>
<dbReference type="Gene3D" id="3.40.190.10">
    <property type="entry name" value="Periplasmic binding protein-like II"/>
    <property type="match status" value="6"/>
</dbReference>
<comment type="caution">
    <text evidence="9">The sequence shown here is derived from an EMBL/GenBank/DDBJ whole genome shotgun (WGS) entry which is preliminary data.</text>
</comment>
<evidence type="ECO:0000313" key="10">
    <source>
        <dbReference type="Proteomes" id="UP000308901"/>
    </source>
</evidence>
<dbReference type="InterPro" id="IPR003661">
    <property type="entry name" value="HisK_dim/P_dom"/>
</dbReference>
<dbReference type="EMBL" id="VANU01000001">
    <property type="protein sequence ID" value="TLP40733.1"/>
    <property type="molecule type" value="Genomic_DNA"/>
</dbReference>
<evidence type="ECO:0000256" key="3">
    <source>
        <dbReference type="ARBA" id="ARBA00022553"/>
    </source>
</evidence>
<dbReference type="Gene3D" id="3.30.565.10">
    <property type="entry name" value="Histidine kinase-like ATPase, C-terminal domain"/>
    <property type="match status" value="1"/>
</dbReference>
<name>A0A5R8Y4Z2_9BACT</name>
<dbReference type="Gene3D" id="1.10.287.130">
    <property type="match status" value="1"/>
</dbReference>
<dbReference type="Pfam" id="PF00512">
    <property type="entry name" value="HisKA"/>
    <property type="match status" value="1"/>
</dbReference>
<dbReference type="CDD" id="cd00075">
    <property type="entry name" value="HATPase"/>
    <property type="match status" value="1"/>
</dbReference>
<keyword evidence="5" id="KW-0472">Membrane</keyword>
<dbReference type="InterPro" id="IPR003594">
    <property type="entry name" value="HATPase_dom"/>
</dbReference>
<dbReference type="SMART" id="SM00062">
    <property type="entry name" value="PBPb"/>
    <property type="match status" value="3"/>
</dbReference>
<dbReference type="InterPro" id="IPR036890">
    <property type="entry name" value="HATPase_C_sf"/>
</dbReference>
<feature type="domain" description="PAS" evidence="8">
    <location>
        <begin position="778"/>
        <end position="848"/>
    </location>
</feature>
<dbReference type="OrthoDB" id="5341226at2"/>
<dbReference type="PROSITE" id="PS50109">
    <property type="entry name" value="HIS_KIN"/>
    <property type="match status" value="1"/>
</dbReference>
<organism evidence="9 10">
    <name type="scientific">Arcobacter arenosus</name>
    <dbReference type="NCBI Taxonomy" id="2576037"/>
    <lineage>
        <taxon>Bacteria</taxon>
        <taxon>Pseudomonadati</taxon>
        <taxon>Campylobacterota</taxon>
        <taxon>Epsilonproteobacteria</taxon>
        <taxon>Campylobacterales</taxon>
        <taxon>Arcobacteraceae</taxon>
        <taxon>Arcobacter</taxon>
    </lineage>
</organism>
<accession>A0A5R8Y4Z2</accession>
<dbReference type="InterPro" id="IPR035965">
    <property type="entry name" value="PAS-like_dom_sf"/>
</dbReference>
<dbReference type="Pfam" id="PF13426">
    <property type="entry name" value="PAS_9"/>
    <property type="match status" value="1"/>
</dbReference>
<dbReference type="RefSeq" id="WP_138151079.1">
    <property type="nucleotide sequence ID" value="NZ_VANU01000001.1"/>
</dbReference>
<comment type="catalytic activity">
    <reaction evidence="1">
        <text>ATP + protein L-histidine = ADP + protein N-phospho-L-histidine.</text>
        <dbReference type="EC" id="2.7.13.3"/>
    </reaction>
</comment>
<dbReference type="NCBIfam" id="TIGR00229">
    <property type="entry name" value="sensory_box"/>
    <property type="match status" value="1"/>
</dbReference>
<feature type="chain" id="PRO_5024355855" description="histidine kinase" evidence="6">
    <location>
        <begin position="20"/>
        <end position="1133"/>
    </location>
</feature>
<dbReference type="SMART" id="SM00091">
    <property type="entry name" value="PAS"/>
    <property type="match status" value="1"/>
</dbReference>
<keyword evidence="4 6" id="KW-0732">Signal</keyword>
<dbReference type="CDD" id="cd00130">
    <property type="entry name" value="PAS"/>
    <property type="match status" value="1"/>
</dbReference>
<dbReference type="SMART" id="SM00388">
    <property type="entry name" value="HisKA"/>
    <property type="match status" value="1"/>
</dbReference>
<dbReference type="SUPFAM" id="SSF55785">
    <property type="entry name" value="PYP-like sensor domain (PAS domain)"/>
    <property type="match status" value="1"/>
</dbReference>
<protein>
    <recommendedName>
        <fullName evidence="2">histidine kinase</fullName>
        <ecNumber evidence="2">2.7.13.3</ecNumber>
    </recommendedName>
</protein>
<dbReference type="PROSITE" id="PS50112">
    <property type="entry name" value="PAS"/>
    <property type="match status" value="1"/>
</dbReference>
<dbReference type="EC" id="2.7.13.3" evidence="2"/>
<feature type="domain" description="Histidine kinase" evidence="7">
    <location>
        <begin position="908"/>
        <end position="1133"/>
    </location>
</feature>
<dbReference type="InterPro" id="IPR005467">
    <property type="entry name" value="His_kinase_dom"/>
</dbReference>
<dbReference type="SUPFAM" id="SSF53850">
    <property type="entry name" value="Periplasmic binding protein-like II"/>
    <property type="match status" value="3"/>
</dbReference>